<keyword evidence="3" id="KW-1185">Reference proteome</keyword>
<accession>A0ABV8TZI3</accession>
<comment type="caution">
    <text evidence="2">The sequence shown here is derived from an EMBL/GenBank/DDBJ whole genome shotgun (WGS) entry which is preliminary data.</text>
</comment>
<evidence type="ECO:0000313" key="3">
    <source>
        <dbReference type="Proteomes" id="UP001595823"/>
    </source>
</evidence>
<dbReference type="Proteomes" id="UP001595823">
    <property type="component" value="Unassembled WGS sequence"/>
</dbReference>
<dbReference type="EMBL" id="JBHSDK010000015">
    <property type="protein sequence ID" value="MFC4336007.1"/>
    <property type="molecule type" value="Genomic_DNA"/>
</dbReference>
<evidence type="ECO:0000256" key="1">
    <source>
        <dbReference type="SAM" id="MobiDB-lite"/>
    </source>
</evidence>
<feature type="region of interest" description="Disordered" evidence="1">
    <location>
        <begin position="1"/>
        <end position="39"/>
    </location>
</feature>
<gene>
    <name evidence="2" type="ORF">ACFPET_12410</name>
</gene>
<protein>
    <recommendedName>
        <fullName evidence="4">PD-(D/E)XK nuclease superfamily protein</fullName>
    </recommendedName>
</protein>
<organism evidence="2 3">
    <name type="scientific">Salininema proteolyticum</name>
    <dbReference type="NCBI Taxonomy" id="1607685"/>
    <lineage>
        <taxon>Bacteria</taxon>
        <taxon>Bacillati</taxon>
        <taxon>Actinomycetota</taxon>
        <taxon>Actinomycetes</taxon>
        <taxon>Glycomycetales</taxon>
        <taxon>Glycomycetaceae</taxon>
        <taxon>Salininema</taxon>
    </lineage>
</organism>
<name>A0ABV8TZI3_9ACTN</name>
<dbReference type="RefSeq" id="WP_380621418.1">
    <property type="nucleotide sequence ID" value="NZ_JBHSDK010000015.1"/>
</dbReference>
<proteinExistence type="predicted"/>
<evidence type="ECO:0000313" key="2">
    <source>
        <dbReference type="EMBL" id="MFC4336007.1"/>
    </source>
</evidence>
<evidence type="ECO:0008006" key="4">
    <source>
        <dbReference type="Google" id="ProtNLM"/>
    </source>
</evidence>
<sequence length="313" mass="33551">MPATLVPLTHLGTDPQASGSWPRNGRGQPLVIPRGGGKPVTHTRVTTLASTLDDGSSLTTWKMRTTLWGAATTPSITDRVRTIDAGGPEGKRELTRLAYKAFRSGGGHAKADYGTEMHHWTELHDQGEAPRPSSTDQARDLAAYVAATRSLTMRAIEQPVVVAGIGAAGTADRLLHTDMETPDGAPAGTVVADIKTGSIDGQLTIATQMASYAHGTAYNPVRWLANPTDAAALDRWKGYEFTADQAAEAYTDLTGVNQKWGLVIHLPAREGRCTLHWIDLVAGWEAAGEAVIVRKWRSRKGLITDSISPKMDL</sequence>
<reference evidence="3" key="1">
    <citation type="journal article" date="2019" name="Int. J. Syst. Evol. Microbiol.">
        <title>The Global Catalogue of Microorganisms (GCM) 10K type strain sequencing project: providing services to taxonomists for standard genome sequencing and annotation.</title>
        <authorList>
            <consortium name="The Broad Institute Genomics Platform"/>
            <consortium name="The Broad Institute Genome Sequencing Center for Infectious Disease"/>
            <person name="Wu L."/>
            <person name="Ma J."/>
        </authorList>
    </citation>
    <scope>NUCLEOTIDE SEQUENCE [LARGE SCALE GENOMIC DNA]</scope>
    <source>
        <strain evidence="3">IBRC-M 10908</strain>
    </source>
</reference>